<sequence length="60" mass="6786">MQHLRKAPDMTQQSESRPTTRADQALAILADQLSYFTPDSPARPVRETDEMPGFVYYNAA</sequence>
<gene>
    <name evidence="2" type="ORF">RISW2_20055</name>
</gene>
<dbReference type="EMBL" id="JAME01000006">
    <property type="protein sequence ID" value="ETX30029.1"/>
    <property type="molecule type" value="Genomic_DNA"/>
</dbReference>
<organism evidence="2 3">
    <name type="scientific">Roseivivax isoporae LMG 25204</name>
    <dbReference type="NCBI Taxonomy" id="1449351"/>
    <lineage>
        <taxon>Bacteria</taxon>
        <taxon>Pseudomonadati</taxon>
        <taxon>Pseudomonadota</taxon>
        <taxon>Alphaproteobacteria</taxon>
        <taxon>Rhodobacterales</taxon>
        <taxon>Roseobacteraceae</taxon>
        <taxon>Roseivivax</taxon>
    </lineage>
</organism>
<accession>X7FDC7</accession>
<feature type="region of interest" description="Disordered" evidence="1">
    <location>
        <begin position="1"/>
        <end position="23"/>
    </location>
</feature>
<keyword evidence="3" id="KW-1185">Reference proteome</keyword>
<reference evidence="2 3" key="1">
    <citation type="submission" date="2014-01" db="EMBL/GenBank/DDBJ databases">
        <title>Roseivivax isoporae LMG 25204 Genome Sequencing.</title>
        <authorList>
            <person name="Lai Q."/>
            <person name="Li G."/>
            <person name="Shao Z."/>
        </authorList>
    </citation>
    <scope>NUCLEOTIDE SEQUENCE [LARGE SCALE GENOMIC DNA]</scope>
    <source>
        <strain evidence="2 3">LMG 25204</strain>
    </source>
</reference>
<comment type="caution">
    <text evidence="2">The sequence shown here is derived from an EMBL/GenBank/DDBJ whole genome shotgun (WGS) entry which is preliminary data.</text>
</comment>
<proteinExistence type="predicted"/>
<evidence type="ECO:0000313" key="2">
    <source>
        <dbReference type="EMBL" id="ETX30029.1"/>
    </source>
</evidence>
<name>X7FDC7_9RHOB</name>
<evidence type="ECO:0000256" key="1">
    <source>
        <dbReference type="SAM" id="MobiDB-lite"/>
    </source>
</evidence>
<dbReference type="Proteomes" id="UP000023430">
    <property type="component" value="Unassembled WGS sequence"/>
</dbReference>
<dbReference type="AlphaFoldDB" id="X7FDC7"/>
<dbReference type="RefSeq" id="WP_043767696.1">
    <property type="nucleotide sequence ID" value="NZ_JAME01000006.1"/>
</dbReference>
<protein>
    <submittedName>
        <fullName evidence="2">Uncharacterized protein</fullName>
    </submittedName>
</protein>
<evidence type="ECO:0000313" key="3">
    <source>
        <dbReference type="Proteomes" id="UP000023430"/>
    </source>
</evidence>
<dbReference type="STRING" id="1449351.RISW2_20055"/>
<feature type="compositionally biased region" description="Polar residues" evidence="1">
    <location>
        <begin position="10"/>
        <end position="21"/>
    </location>
</feature>